<evidence type="ECO:0000313" key="5">
    <source>
        <dbReference type="Proteomes" id="UP000006039"/>
    </source>
</evidence>
<dbReference type="GeneID" id="20352413"/>
<keyword evidence="2" id="KW-0732">Signal</keyword>
<gene>
    <name evidence="4" type="primary">20352413</name>
    <name evidence="3" type="ORF">GGTG_11955</name>
</gene>
<dbReference type="AlphaFoldDB" id="J3PEM4"/>
<dbReference type="EMBL" id="GL385401">
    <property type="protein sequence ID" value="EJT70932.1"/>
    <property type="molecule type" value="Genomic_DNA"/>
</dbReference>
<keyword evidence="5" id="KW-1185">Reference proteome</keyword>
<dbReference type="Proteomes" id="UP000006039">
    <property type="component" value="Unassembled WGS sequence"/>
</dbReference>
<reference evidence="4" key="4">
    <citation type="journal article" date="2015" name="G3 (Bethesda)">
        <title>Genome sequences of three phytopathogenic species of the Magnaporthaceae family of fungi.</title>
        <authorList>
            <person name="Okagaki L.H."/>
            <person name="Nunes C.C."/>
            <person name="Sailsbery J."/>
            <person name="Clay B."/>
            <person name="Brown D."/>
            <person name="John T."/>
            <person name="Oh Y."/>
            <person name="Young N."/>
            <person name="Fitzgerald M."/>
            <person name="Haas B.J."/>
            <person name="Zeng Q."/>
            <person name="Young S."/>
            <person name="Adiconis X."/>
            <person name="Fan L."/>
            <person name="Levin J.Z."/>
            <person name="Mitchell T.K."/>
            <person name="Okubara P.A."/>
            <person name="Farman M.L."/>
            <person name="Kohn L.M."/>
            <person name="Birren B."/>
            <person name="Ma L.-J."/>
            <person name="Dean R.A."/>
        </authorList>
    </citation>
    <scope>NUCLEOTIDE SEQUENCE</scope>
    <source>
        <strain evidence="4">R3-111a-1</strain>
    </source>
</reference>
<evidence type="ECO:0000313" key="4">
    <source>
        <dbReference type="EnsemblFungi" id="EJT70932"/>
    </source>
</evidence>
<evidence type="ECO:0000313" key="3">
    <source>
        <dbReference type="EMBL" id="EJT70932.1"/>
    </source>
</evidence>
<feature type="chain" id="PRO_5015095261" evidence="2">
    <location>
        <begin position="20"/>
        <end position="183"/>
    </location>
</feature>
<feature type="signal peptide" evidence="2">
    <location>
        <begin position="1"/>
        <end position="19"/>
    </location>
</feature>
<reference evidence="5" key="1">
    <citation type="submission" date="2010-07" db="EMBL/GenBank/DDBJ databases">
        <title>The genome sequence of Gaeumannomyces graminis var. tritici strain R3-111a-1.</title>
        <authorList>
            <consortium name="The Broad Institute Genome Sequencing Platform"/>
            <person name="Ma L.-J."/>
            <person name="Dead R."/>
            <person name="Young S."/>
            <person name="Zeng Q."/>
            <person name="Koehrsen M."/>
            <person name="Alvarado L."/>
            <person name="Berlin A."/>
            <person name="Chapman S.B."/>
            <person name="Chen Z."/>
            <person name="Freedman E."/>
            <person name="Gellesch M."/>
            <person name="Goldberg J."/>
            <person name="Griggs A."/>
            <person name="Gujja S."/>
            <person name="Heilman E.R."/>
            <person name="Heiman D."/>
            <person name="Hepburn T."/>
            <person name="Howarth C."/>
            <person name="Jen D."/>
            <person name="Larson L."/>
            <person name="Mehta T."/>
            <person name="Neiman D."/>
            <person name="Pearson M."/>
            <person name="Roberts A."/>
            <person name="Saif S."/>
            <person name="Shea T."/>
            <person name="Shenoy N."/>
            <person name="Sisk P."/>
            <person name="Stolte C."/>
            <person name="Sykes S."/>
            <person name="Walk T."/>
            <person name="White J."/>
            <person name="Yandava C."/>
            <person name="Haas B."/>
            <person name="Nusbaum C."/>
            <person name="Birren B."/>
        </authorList>
    </citation>
    <scope>NUCLEOTIDE SEQUENCE [LARGE SCALE GENOMIC DNA]</scope>
    <source>
        <strain evidence="5">R3-111a-1</strain>
    </source>
</reference>
<dbReference type="RefSeq" id="XP_009228110.1">
    <property type="nucleotide sequence ID" value="XM_009229846.1"/>
</dbReference>
<dbReference type="EnsemblFungi" id="EJT70932">
    <property type="protein sequence ID" value="EJT70932"/>
    <property type="gene ID" value="GGTG_11955"/>
</dbReference>
<proteinExistence type="predicted"/>
<name>J3PEM4_GAET3</name>
<dbReference type="VEuPathDB" id="FungiDB:GGTG_11955"/>
<reference evidence="3" key="2">
    <citation type="submission" date="2010-07" db="EMBL/GenBank/DDBJ databases">
        <authorList>
            <consortium name="The Broad Institute Genome Sequencing Platform"/>
            <consortium name="Broad Institute Genome Sequencing Center for Infectious Disease"/>
            <person name="Ma L.-J."/>
            <person name="Dead R."/>
            <person name="Young S."/>
            <person name="Zeng Q."/>
            <person name="Koehrsen M."/>
            <person name="Alvarado L."/>
            <person name="Berlin A."/>
            <person name="Chapman S.B."/>
            <person name="Chen Z."/>
            <person name="Freedman E."/>
            <person name="Gellesch M."/>
            <person name="Goldberg J."/>
            <person name="Griggs A."/>
            <person name="Gujja S."/>
            <person name="Heilman E.R."/>
            <person name="Heiman D."/>
            <person name="Hepburn T."/>
            <person name="Howarth C."/>
            <person name="Jen D."/>
            <person name="Larson L."/>
            <person name="Mehta T."/>
            <person name="Neiman D."/>
            <person name="Pearson M."/>
            <person name="Roberts A."/>
            <person name="Saif S."/>
            <person name="Shea T."/>
            <person name="Shenoy N."/>
            <person name="Sisk P."/>
            <person name="Stolte C."/>
            <person name="Sykes S."/>
            <person name="Walk T."/>
            <person name="White J."/>
            <person name="Yandava C."/>
            <person name="Haas B."/>
            <person name="Nusbaum C."/>
            <person name="Birren B."/>
        </authorList>
    </citation>
    <scope>NUCLEOTIDE SEQUENCE</scope>
    <source>
        <strain evidence="3">R3-111a-1</strain>
    </source>
</reference>
<organism evidence="3">
    <name type="scientific">Gaeumannomyces tritici (strain R3-111a-1)</name>
    <name type="common">Wheat and barley take-all root rot fungus</name>
    <name type="synonym">Gaeumannomyces graminis var. tritici</name>
    <dbReference type="NCBI Taxonomy" id="644352"/>
    <lineage>
        <taxon>Eukaryota</taxon>
        <taxon>Fungi</taxon>
        <taxon>Dikarya</taxon>
        <taxon>Ascomycota</taxon>
        <taxon>Pezizomycotina</taxon>
        <taxon>Sordariomycetes</taxon>
        <taxon>Sordariomycetidae</taxon>
        <taxon>Magnaporthales</taxon>
        <taxon>Magnaporthaceae</taxon>
        <taxon>Gaeumannomyces</taxon>
    </lineage>
</organism>
<accession>J3PEM4</accession>
<protein>
    <submittedName>
        <fullName evidence="3 4">Uncharacterized protein</fullName>
    </submittedName>
</protein>
<reference evidence="3" key="3">
    <citation type="submission" date="2010-09" db="EMBL/GenBank/DDBJ databases">
        <title>Annotation of Gaeumannomyces graminis var. tritici R3-111a-1.</title>
        <authorList>
            <consortium name="The Broad Institute Genome Sequencing Platform"/>
            <person name="Ma L.-J."/>
            <person name="Dead R."/>
            <person name="Young S.K."/>
            <person name="Zeng Q."/>
            <person name="Gargeya S."/>
            <person name="Fitzgerald M."/>
            <person name="Haas B."/>
            <person name="Abouelleil A."/>
            <person name="Alvarado L."/>
            <person name="Arachchi H.M."/>
            <person name="Berlin A."/>
            <person name="Brown A."/>
            <person name="Chapman S.B."/>
            <person name="Chen Z."/>
            <person name="Dunbar C."/>
            <person name="Freedman E."/>
            <person name="Gearin G."/>
            <person name="Gellesch M."/>
            <person name="Goldberg J."/>
            <person name="Griggs A."/>
            <person name="Gujja S."/>
            <person name="Heiman D."/>
            <person name="Howarth C."/>
            <person name="Larson L."/>
            <person name="Lui A."/>
            <person name="MacDonald P.J.P."/>
            <person name="Mehta T."/>
            <person name="Montmayeur A."/>
            <person name="Murphy C."/>
            <person name="Neiman D."/>
            <person name="Pearson M."/>
            <person name="Priest M."/>
            <person name="Roberts A."/>
            <person name="Saif S."/>
            <person name="Shea T."/>
            <person name="Shenoy N."/>
            <person name="Sisk P."/>
            <person name="Stolte C."/>
            <person name="Sykes S."/>
            <person name="Yandava C."/>
            <person name="Wortman J."/>
            <person name="Nusbaum C."/>
            <person name="Birren B."/>
        </authorList>
    </citation>
    <scope>NUCLEOTIDE SEQUENCE</scope>
    <source>
        <strain evidence="3">R3-111a-1</strain>
    </source>
</reference>
<feature type="region of interest" description="Disordered" evidence="1">
    <location>
        <begin position="155"/>
        <end position="183"/>
    </location>
</feature>
<evidence type="ECO:0000256" key="1">
    <source>
        <dbReference type="SAM" id="MobiDB-lite"/>
    </source>
</evidence>
<reference evidence="4" key="5">
    <citation type="submission" date="2018-04" db="UniProtKB">
        <authorList>
            <consortium name="EnsemblFungi"/>
        </authorList>
    </citation>
    <scope>IDENTIFICATION</scope>
    <source>
        <strain evidence="4">R3-111a-1</strain>
    </source>
</reference>
<dbReference type="HOGENOM" id="CLU_1475254_0_0_1"/>
<feature type="compositionally biased region" description="Basic and acidic residues" evidence="1">
    <location>
        <begin position="163"/>
        <end position="183"/>
    </location>
</feature>
<sequence>MSAAKLLHLLAVQSATATAGAPAQTPFSFSSSSSATSEAAPLAGSTAFVTVATRTVTPSLTTSFTTVTAPAPTGLRPTVVPPTEAQKAMARRPTMKQCVDDWGLCRGACLIGIIFTLGISCLICVRVKHCAKMINGEKPENGLNQGIWIKMQPGHELAEEPSEETRFAEAGEQEGREKVGISV</sequence>
<evidence type="ECO:0000256" key="2">
    <source>
        <dbReference type="SAM" id="SignalP"/>
    </source>
</evidence>